<evidence type="ECO:0000256" key="7">
    <source>
        <dbReference type="PROSITE-ProRule" id="PRU10141"/>
    </source>
</evidence>
<evidence type="ECO:0000259" key="9">
    <source>
        <dbReference type="PROSITE" id="PS50001"/>
    </source>
</evidence>
<dbReference type="InterPro" id="IPR050198">
    <property type="entry name" value="Non-receptor_tyrosine_kinases"/>
</dbReference>
<comment type="catalytic activity">
    <reaction evidence="8">
        <text>L-tyrosyl-[protein] + ATP = O-phospho-L-tyrosyl-[protein] + ADP + H(+)</text>
        <dbReference type="Rhea" id="RHEA:10596"/>
        <dbReference type="Rhea" id="RHEA-COMP:10136"/>
        <dbReference type="Rhea" id="RHEA-COMP:20101"/>
        <dbReference type="ChEBI" id="CHEBI:15378"/>
        <dbReference type="ChEBI" id="CHEBI:30616"/>
        <dbReference type="ChEBI" id="CHEBI:46858"/>
        <dbReference type="ChEBI" id="CHEBI:61978"/>
        <dbReference type="ChEBI" id="CHEBI:456216"/>
        <dbReference type="EC" id="2.7.10.2"/>
    </reaction>
</comment>
<comment type="similarity">
    <text evidence="8">Belongs to the protein kinase superfamily. Tyr protein kinase family.</text>
</comment>
<dbReference type="GO" id="GO:0004715">
    <property type="term" value="F:non-membrane spanning protein tyrosine kinase activity"/>
    <property type="evidence" value="ECO:0007669"/>
    <property type="project" value="UniProtKB-EC"/>
</dbReference>
<keyword evidence="12" id="KW-1185">Reference proteome</keyword>
<evidence type="ECO:0000256" key="8">
    <source>
        <dbReference type="RuleBase" id="RU362096"/>
    </source>
</evidence>
<evidence type="ECO:0000256" key="3">
    <source>
        <dbReference type="ARBA" id="ARBA00022777"/>
    </source>
</evidence>
<dbReference type="InterPro" id="IPR001245">
    <property type="entry name" value="Ser-Thr/Tyr_kinase_cat_dom"/>
</dbReference>
<dbReference type="SUPFAM" id="SSF55550">
    <property type="entry name" value="SH2 domain"/>
    <property type="match status" value="1"/>
</dbReference>
<dbReference type="PROSITE" id="PS50011">
    <property type="entry name" value="PROTEIN_KINASE_DOM"/>
    <property type="match status" value="1"/>
</dbReference>
<keyword evidence="5 8" id="KW-0829">Tyrosine-protein kinase</keyword>
<keyword evidence="3 8" id="KW-0418">Kinase</keyword>
<dbReference type="PROSITE" id="PS50001">
    <property type="entry name" value="SH2"/>
    <property type="match status" value="1"/>
</dbReference>
<feature type="binding site" evidence="7">
    <location>
        <position position="306"/>
    </location>
    <ligand>
        <name>ATP</name>
        <dbReference type="ChEBI" id="CHEBI:30616"/>
    </ligand>
</feature>
<feature type="domain" description="Protein kinase" evidence="10">
    <location>
        <begin position="279"/>
        <end position="501"/>
    </location>
</feature>
<keyword evidence="4 7" id="KW-0067">ATP-binding</keyword>
<dbReference type="SUPFAM" id="SSF56112">
    <property type="entry name" value="Protein kinase-like (PK-like)"/>
    <property type="match status" value="1"/>
</dbReference>
<dbReference type="EC" id="2.7.10.2" evidence="8"/>
<dbReference type="PANTHER" id="PTHR24418">
    <property type="entry name" value="TYROSINE-PROTEIN KINASE"/>
    <property type="match status" value="1"/>
</dbReference>
<dbReference type="Gene3D" id="1.10.510.10">
    <property type="entry name" value="Transferase(Phosphotransferase) domain 1"/>
    <property type="match status" value="2"/>
</dbReference>
<sequence>MTKECLQWEEALSQWRAVFANPGPNPWSSNLFNIHSSNVSPIVNTPQDNNSNGFHNVDNSKAQLVNVLTDAQCRLNWLSLKLLTNDPTTGMDTPFYHQNKKFNQQNHIQSNRESQDSTSILTSFPIVNECDVDINKEPWFHGVLPRAEVERLLQNQGDFLVRQTSKRSSGRDTLAHWNGTNGDSINGNHNETVLNKDHNIDGTVLRMVLSVFWHGHRHFIVYGGPDSGEGWHLEDGHFSTIRELIEYHMKTQTPVTAKSGACLITPISRPDWELDNRDVQLLQKIGQGNFGDVYRGVYNGNEVAVKTCRVDMTASDLRRKFLQGETTALNFNHPNIVKLVGIAVQSYPIMIVMEYVPGGSLLNHLRKSKNALPVMKLLQMSLDAANGMMYLEAKNCIHRHNVMLSDKRGQIPIKWTAPEALRTGRYTIKCDVWSYGVLLWEIFTFGDVPYRNWSNQQTRDMIESVWLRTLMNHCWHDEPMNRPSFIKISNEIQIPNVNSFTPNLNRSIDHSKHCQLKISNHENNTSTIPLHLSIPIKDRRTRED</sequence>
<keyword evidence="2 7" id="KW-0547">Nucleotide-binding</keyword>
<dbReference type="Pfam" id="PF07714">
    <property type="entry name" value="PK_Tyr_Ser-Thr"/>
    <property type="match status" value="2"/>
</dbReference>
<evidence type="ECO:0000256" key="1">
    <source>
        <dbReference type="ARBA" id="ARBA00022679"/>
    </source>
</evidence>
<dbReference type="AlphaFoldDB" id="A0A430Q288"/>
<dbReference type="PROSITE" id="PS00107">
    <property type="entry name" value="PROTEIN_KINASE_ATP"/>
    <property type="match status" value="1"/>
</dbReference>
<dbReference type="InterPro" id="IPR000980">
    <property type="entry name" value="SH2"/>
</dbReference>
<dbReference type="Gene3D" id="3.30.200.20">
    <property type="entry name" value="Phosphorylase Kinase, domain 1"/>
    <property type="match status" value="1"/>
</dbReference>
<dbReference type="InterPro" id="IPR017441">
    <property type="entry name" value="Protein_kinase_ATP_BS"/>
</dbReference>
<dbReference type="PRINTS" id="PR00401">
    <property type="entry name" value="SH2DOMAIN"/>
</dbReference>
<keyword evidence="1 8" id="KW-0808">Transferase</keyword>
<evidence type="ECO:0000256" key="4">
    <source>
        <dbReference type="ARBA" id="ARBA00022840"/>
    </source>
</evidence>
<dbReference type="InterPro" id="IPR035849">
    <property type="entry name" value="Fes/Fps/Fer_SH2"/>
</dbReference>
<organism evidence="11 12">
    <name type="scientific">Schistosoma bovis</name>
    <name type="common">Blood fluke</name>
    <dbReference type="NCBI Taxonomy" id="6184"/>
    <lineage>
        <taxon>Eukaryota</taxon>
        <taxon>Metazoa</taxon>
        <taxon>Spiralia</taxon>
        <taxon>Lophotrochozoa</taxon>
        <taxon>Platyhelminthes</taxon>
        <taxon>Trematoda</taxon>
        <taxon>Digenea</taxon>
        <taxon>Strigeidida</taxon>
        <taxon>Schistosomatoidea</taxon>
        <taxon>Schistosomatidae</taxon>
        <taxon>Schistosoma</taxon>
    </lineage>
</organism>
<evidence type="ECO:0000313" key="11">
    <source>
        <dbReference type="EMBL" id="RTG81803.1"/>
    </source>
</evidence>
<dbReference type="EMBL" id="QMKO01003150">
    <property type="protein sequence ID" value="RTG81803.1"/>
    <property type="molecule type" value="Genomic_DNA"/>
</dbReference>
<evidence type="ECO:0000313" key="12">
    <source>
        <dbReference type="Proteomes" id="UP000290809"/>
    </source>
</evidence>
<accession>A0A430Q288</accession>
<name>A0A430Q288_SCHBO</name>
<reference evidence="11 12" key="1">
    <citation type="journal article" date="2019" name="PLoS Pathog.">
        <title>Genome sequence of the bovine parasite Schistosoma bovis Tanzania.</title>
        <authorList>
            <person name="Oey H."/>
            <person name="Zakrzewski M."/>
            <person name="Gobert G."/>
            <person name="Gravermann K."/>
            <person name="Stoye J."/>
            <person name="Jones M."/>
            <person name="Mcmanus D."/>
            <person name="Krause L."/>
        </authorList>
    </citation>
    <scope>NUCLEOTIDE SEQUENCE [LARGE SCALE GENOMIC DNA]</scope>
    <source>
        <strain evidence="11 12">TAN1997</strain>
    </source>
</reference>
<proteinExistence type="inferred from homology"/>
<protein>
    <recommendedName>
        <fullName evidence="8">Tyrosine-protein kinase</fullName>
        <ecNumber evidence="8">2.7.10.2</ecNumber>
    </recommendedName>
</protein>
<dbReference type="GO" id="GO:0005524">
    <property type="term" value="F:ATP binding"/>
    <property type="evidence" value="ECO:0007669"/>
    <property type="project" value="UniProtKB-UniRule"/>
</dbReference>
<evidence type="ECO:0000256" key="6">
    <source>
        <dbReference type="PROSITE-ProRule" id="PRU00191"/>
    </source>
</evidence>
<dbReference type="InterPro" id="IPR036860">
    <property type="entry name" value="SH2_dom_sf"/>
</dbReference>
<dbReference type="InterPro" id="IPR011009">
    <property type="entry name" value="Kinase-like_dom_sf"/>
</dbReference>
<evidence type="ECO:0000259" key="10">
    <source>
        <dbReference type="PROSITE" id="PS50011"/>
    </source>
</evidence>
<evidence type="ECO:0000256" key="2">
    <source>
        <dbReference type="ARBA" id="ARBA00022741"/>
    </source>
</evidence>
<dbReference type="Proteomes" id="UP000290809">
    <property type="component" value="Unassembled WGS sequence"/>
</dbReference>
<feature type="domain" description="SH2" evidence="9">
    <location>
        <begin position="139"/>
        <end position="267"/>
    </location>
</feature>
<evidence type="ECO:0000256" key="5">
    <source>
        <dbReference type="ARBA" id="ARBA00023137"/>
    </source>
</evidence>
<dbReference type="Pfam" id="PF00017">
    <property type="entry name" value="SH2"/>
    <property type="match status" value="1"/>
</dbReference>
<gene>
    <name evidence="11" type="ORF">DC041_0003206</name>
</gene>
<dbReference type="CDD" id="cd10361">
    <property type="entry name" value="SH2_Fps_family"/>
    <property type="match status" value="1"/>
</dbReference>
<dbReference type="STRING" id="6184.A0A430Q288"/>
<dbReference type="SMART" id="SM00252">
    <property type="entry name" value="SH2"/>
    <property type="match status" value="1"/>
</dbReference>
<dbReference type="Gene3D" id="3.30.505.10">
    <property type="entry name" value="SH2 domain"/>
    <property type="match status" value="1"/>
</dbReference>
<keyword evidence="6" id="KW-0727">SH2 domain</keyword>
<dbReference type="InterPro" id="IPR000719">
    <property type="entry name" value="Prot_kinase_dom"/>
</dbReference>
<comment type="caution">
    <text evidence="11">The sequence shown here is derived from an EMBL/GenBank/DDBJ whole genome shotgun (WGS) entry which is preliminary data.</text>
</comment>